<dbReference type="InterPro" id="IPR049022">
    <property type="entry name" value="AMG1_III"/>
</dbReference>
<evidence type="ECO:0000313" key="3">
    <source>
        <dbReference type="Proteomes" id="UP000735302"/>
    </source>
</evidence>
<keyword evidence="3" id="KW-1185">Reference proteome</keyword>
<evidence type="ECO:0000259" key="1">
    <source>
        <dbReference type="Pfam" id="PF21404"/>
    </source>
</evidence>
<dbReference type="InterPro" id="IPR016055">
    <property type="entry name" value="A-D-PHexomutase_a/b/a-I/II/III"/>
</dbReference>
<dbReference type="FunFam" id="3.40.120.10:FF:000015">
    <property type="entry name" value="Phosphoacetylglucosamine mutase"/>
    <property type="match status" value="1"/>
</dbReference>
<dbReference type="Pfam" id="PF21404">
    <property type="entry name" value="AMG1_III"/>
    <property type="match status" value="1"/>
</dbReference>
<reference evidence="2 3" key="1">
    <citation type="journal article" date="2021" name="Elife">
        <title>Chloroplast acquisition without the gene transfer in kleptoplastic sea slugs, Plakobranchus ocellatus.</title>
        <authorList>
            <person name="Maeda T."/>
            <person name="Takahashi S."/>
            <person name="Yoshida T."/>
            <person name="Shimamura S."/>
            <person name="Takaki Y."/>
            <person name="Nagai Y."/>
            <person name="Toyoda A."/>
            <person name="Suzuki Y."/>
            <person name="Arimoto A."/>
            <person name="Ishii H."/>
            <person name="Satoh N."/>
            <person name="Nishiyama T."/>
            <person name="Hasebe M."/>
            <person name="Maruyama T."/>
            <person name="Minagawa J."/>
            <person name="Obokata J."/>
            <person name="Shigenobu S."/>
        </authorList>
    </citation>
    <scope>NUCLEOTIDE SEQUENCE [LARGE SCALE GENOMIC DNA]</scope>
</reference>
<dbReference type="PANTHER" id="PTHR45955:SF1">
    <property type="entry name" value="PHOSPHOACETYLGLUCOSAMINE MUTASE"/>
    <property type="match status" value="1"/>
</dbReference>
<dbReference type="PANTHER" id="PTHR45955">
    <property type="entry name" value="PHOSPHOACETYLGLUCOSAMINE MUTASE"/>
    <property type="match status" value="1"/>
</dbReference>
<dbReference type="SUPFAM" id="SSF53738">
    <property type="entry name" value="Phosphoglucomutase, first 3 domains"/>
    <property type="match status" value="1"/>
</dbReference>
<dbReference type="GO" id="GO:0005975">
    <property type="term" value="P:carbohydrate metabolic process"/>
    <property type="evidence" value="ECO:0007669"/>
    <property type="project" value="InterPro"/>
</dbReference>
<proteinExistence type="predicted"/>
<evidence type="ECO:0000313" key="2">
    <source>
        <dbReference type="EMBL" id="GFN95408.1"/>
    </source>
</evidence>
<accession>A0AAV3ZNG5</accession>
<sequence>MHVQPGMRCASFDGDGDRIVYFYKTKDGKFSLLDGDKIATLFASFLSDLVKSSGLKLNLGLVQTAYANGSSTNYITEIMKVPVACVPTGVKHLHHKAGDFDIGVYFEANGHGTVLFSDAAQKLILMQASNNSLDENSRHASVQLATTMNMINQ</sequence>
<organism evidence="2 3">
    <name type="scientific">Plakobranchus ocellatus</name>
    <dbReference type="NCBI Taxonomy" id="259542"/>
    <lineage>
        <taxon>Eukaryota</taxon>
        <taxon>Metazoa</taxon>
        <taxon>Spiralia</taxon>
        <taxon>Lophotrochozoa</taxon>
        <taxon>Mollusca</taxon>
        <taxon>Gastropoda</taxon>
        <taxon>Heterobranchia</taxon>
        <taxon>Euthyneura</taxon>
        <taxon>Panpulmonata</taxon>
        <taxon>Sacoglossa</taxon>
        <taxon>Placobranchoidea</taxon>
        <taxon>Plakobranchidae</taxon>
        <taxon>Plakobranchus</taxon>
    </lineage>
</organism>
<dbReference type="EMBL" id="BLXT01002509">
    <property type="protein sequence ID" value="GFN95408.1"/>
    <property type="molecule type" value="Genomic_DNA"/>
</dbReference>
<dbReference type="Proteomes" id="UP000735302">
    <property type="component" value="Unassembled WGS sequence"/>
</dbReference>
<dbReference type="GO" id="GO:0006048">
    <property type="term" value="P:UDP-N-acetylglucosamine biosynthetic process"/>
    <property type="evidence" value="ECO:0007669"/>
    <property type="project" value="TreeGrafter"/>
</dbReference>
<protein>
    <submittedName>
        <fullName evidence="2">Phosphoacetylglucosamine mutase-like</fullName>
    </submittedName>
</protein>
<feature type="domain" description="Phosphoacetylglucosamine mutase AMG1" evidence="1">
    <location>
        <begin position="34"/>
        <end position="153"/>
    </location>
</feature>
<dbReference type="AlphaFoldDB" id="A0AAV3ZNG5"/>
<dbReference type="GO" id="GO:0004610">
    <property type="term" value="F:phosphoacetylglucosamine mutase activity"/>
    <property type="evidence" value="ECO:0007669"/>
    <property type="project" value="TreeGrafter"/>
</dbReference>
<feature type="non-terminal residue" evidence="2">
    <location>
        <position position="153"/>
    </location>
</feature>
<comment type="caution">
    <text evidence="2">The sequence shown here is derived from an EMBL/GenBank/DDBJ whole genome shotgun (WGS) entry which is preliminary data.</text>
</comment>
<gene>
    <name evidence="2" type="ORF">PoB_002191400</name>
</gene>
<name>A0AAV3ZNG5_9GAST</name>